<dbReference type="Gene3D" id="3.30.420.10">
    <property type="entry name" value="Ribonuclease H-like superfamily/Ribonuclease H"/>
    <property type="match status" value="1"/>
</dbReference>
<reference evidence="1" key="1">
    <citation type="journal article" date="2014" name="Nat. Genet.">
        <title>The genome of the stress-tolerant wild tomato species Solanum pennellii.</title>
        <authorList>
            <person name="Bolger A."/>
            <person name="Scossa F."/>
            <person name="Bolger M.E."/>
            <person name="Lanz C."/>
            <person name="Maumus F."/>
            <person name="Tohge T."/>
            <person name="Quesneville H."/>
            <person name="Alseekh S."/>
            <person name="Sorensen I."/>
            <person name="Lichtenstein G."/>
            <person name="Fich E.A."/>
            <person name="Conte M."/>
            <person name="Keller H."/>
            <person name="Schneeberger K."/>
            <person name="Schwacke R."/>
            <person name="Ofner I."/>
            <person name="Vrebalov J."/>
            <person name="Xu Y."/>
            <person name="Osorio S."/>
            <person name="Aflitos S.A."/>
            <person name="Schijlen E."/>
            <person name="Jimenez-Gomez J.M."/>
            <person name="Ryngajllo M."/>
            <person name="Kimura S."/>
            <person name="Kumar R."/>
            <person name="Koenig D."/>
            <person name="Headland L.R."/>
            <person name="Maloof J.N."/>
            <person name="Sinha N."/>
            <person name="van Ham R.C."/>
            <person name="Lankhorst R.K."/>
            <person name="Mao L."/>
            <person name="Vogel A."/>
            <person name="Arsova B."/>
            <person name="Panstruga R."/>
            <person name="Fei Z."/>
            <person name="Rose J.K."/>
            <person name="Zamir D."/>
            <person name="Carrari F."/>
            <person name="Giovannoni J.J."/>
            <person name="Weigel D."/>
            <person name="Usadel B."/>
            <person name="Fernie A.R."/>
        </authorList>
    </citation>
    <scope>NUCLEOTIDE SEQUENCE [LARGE SCALE GENOMIC DNA]</scope>
    <source>
        <strain evidence="1">cv. LA0716</strain>
    </source>
</reference>
<protein>
    <submittedName>
        <fullName evidence="2">Uncharacterized protein LOC107006479</fullName>
    </submittedName>
</protein>
<organism evidence="1 2">
    <name type="scientific">Solanum pennellii</name>
    <name type="common">Tomato</name>
    <name type="synonym">Lycopersicon pennellii</name>
    <dbReference type="NCBI Taxonomy" id="28526"/>
    <lineage>
        <taxon>Eukaryota</taxon>
        <taxon>Viridiplantae</taxon>
        <taxon>Streptophyta</taxon>
        <taxon>Embryophyta</taxon>
        <taxon>Tracheophyta</taxon>
        <taxon>Spermatophyta</taxon>
        <taxon>Magnoliopsida</taxon>
        <taxon>eudicotyledons</taxon>
        <taxon>Gunneridae</taxon>
        <taxon>Pentapetalae</taxon>
        <taxon>asterids</taxon>
        <taxon>lamiids</taxon>
        <taxon>Solanales</taxon>
        <taxon>Solanaceae</taxon>
        <taxon>Solanoideae</taxon>
        <taxon>Solaneae</taxon>
        <taxon>Solanum</taxon>
        <taxon>Solanum subgen. Lycopersicon</taxon>
    </lineage>
</organism>
<proteinExistence type="predicted"/>
<dbReference type="Proteomes" id="UP000694930">
    <property type="component" value="Chromosome 12"/>
</dbReference>
<accession>A0ABM1FR32</accession>
<dbReference type="RefSeq" id="XP_015060511.1">
    <property type="nucleotide sequence ID" value="XM_015205025.1"/>
</dbReference>
<name>A0ABM1FR32_SOLPN</name>
<dbReference type="InterPro" id="IPR052160">
    <property type="entry name" value="Gypsy_RT_Integrase-like"/>
</dbReference>
<keyword evidence="1" id="KW-1185">Reference proteome</keyword>
<evidence type="ECO:0000313" key="2">
    <source>
        <dbReference type="RefSeq" id="XP_015060511.1"/>
    </source>
</evidence>
<gene>
    <name evidence="2" type="primary">LOC107006479</name>
</gene>
<evidence type="ECO:0000313" key="1">
    <source>
        <dbReference type="Proteomes" id="UP000694930"/>
    </source>
</evidence>
<dbReference type="PANTHER" id="PTHR47266">
    <property type="entry name" value="ENDONUCLEASE-RELATED"/>
    <property type="match status" value="1"/>
</dbReference>
<sequence>MVNANKTDWSRGLDDALWAYRIAYKAPIGMSPYQLVYQKACQFSVELEHKAMWAIKKLKMEWNEEVEQRLNRLNELDELRLREYESSAIYKEKMKKYNDQKTEKQEFVVEDLVLLFKSRLRLLPGKLKSKWTGPFLITKVFPHGAVELENMEGAKFSINGQSIKIYLRHAESVHEVVEAYHLDEVCVIKDLASYRNVKSSAFWEATQGIKVSKCGVCNKA</sequence>
<dbReference type="GeneID" id="107006479"/>
<dbReference type="InterPro" id="IPR036397">
    <property type="entry name" value="RNaseH_sf"/>
</dbReference>
<reference evidence="2" key="2">
    <citation type="submission" date="2025-08" db="UniProtKB">
        <authorList>
            <consortium name="RefSeq"/>
        </authorList>
    </citation>
    <scope>IDENTIFICATION</scope>
</reference>